<dbReference type="InterPro" id="IPR048469">
    <property type="entry name" value="YchJ-like_M"/>
</dbReference>
<keyword evidence="3" id="KW-1185">Reference proteome</keyword>
<dbReference type="Proteomes" id="UP000032427">
    <property type="component" value="Chromosome 1"/>
</dbReference>
<dbReference type="PATRIC" id="fig|80852.17.peg.1762"/>
<gene>
    <name evidence="2" type="ORF">AWOD_I_1709</name>
</gene>
<dbReference type="NCBIfam" id="NF002592">
    <property type="entry name" value="PRK02250.1"/>
    <property type="match status" value="1"/>
</dbReference>
<dbReference type="HOGENOM" id="CLU_099590_2_0_6"/>
<dbReference type="OrthoDB" id="21421at2"/>
<dbReference type="Pfam" id="PF17775">
    <property type="entry name" value="YchJ_M-like"/>
    <property type="match status" value="1"/>
</dbReference>
<name>A0A090ILU7_9GAMM</name>
<proteinExistence type="predicted"/>
<dbReference type="PANTHER" id="PTHR33747">
    <property type="entry name" value="UPF0225 PROTEIN SCO1677"/>
    <property type="match status" value="1"/>
</dbReference>
<feature type="domain" description="YchJ-like middle NTF2-like" evidence="1">
    <location>
        <begin position="31"/>
        <end position="129"/>
    </location>
</feature>
<accession>A0A090ILU7</accession>
<dbReference type="Gene3D" id="3.10.450.50">
    <property type="match status" value="1"/>
</dbReference>
<dbReference type="KEGG" id="awd:AWOD_I_1709"/>
<dbReference type="GeneID" id="28541271"/>
<dbReference type="EMBL" id="LN554846">
    <property type="protein sequence ID" value="CED71776.1"/>
    <property type="molecule type" value="Genomic_DNA"/>
</dbReference>
<dbReference type="AlphaFoldDB" id="A0A090ILU7"/>
<reference evidence="3" key="1">
    <citation type="submission" date="2014-09" db="EMBL/GenBank/DDBJ databases">
        <authorList>
            <person name="Hjerde E."/>
        </authorList>
    </citation>
    <scope>NUCLEOTIDE SEQUENCE [LARGE SCALE GENOMIC DNA]</scope>
    <source>
        <strain evidence="3">06/09/139</strain>
    </source>
</reference>
<dbReference type="PANTHER" id="PTHR33747:SF1">
    <property type="entry name" value="ADENYLATE CYCLASE-ASSOCIATED CAP C-TERMINAL DOMAIN-CONTAINING PROTEIN"/>
    <property type="match status" value="1"/>
</dbReference>
<evidence type="ECO:0000313" key="2">
    <source>
        <dbReference type="EMBL" id="CED71776.1"/>
    </source>
</evidence>
<sequence length="132" mass="15189">MSKINHCPCGSKKNYSVCCELIHNKHSLAVTPELLMRSRYSAHVKGLTQYIIDTYHPSCNAEEFKEGIEDSIELDWRKLKVVSSHLSDKSGNEGFVSFKATYSEDGQLHQLKELSRFLKENGKWYYIDGEIE</sequence>
<evidence type="ECO:0000313" key="3">
    <source>
        <dbReference type="Proteomes" id="UP000032427"/>
    </source>
</evidence>
<protein>
    <recommendedName>
        <fullName evidence="1">YchJ-like middle NTF2-like domain-containing protein</fullName>
    </recommendedName>
</protein>
<evidence type="ECO:0000259" key="1">
    <source>
        <dbReference type="Pfam" id="PF17775"/>
    </source>
</evidence>
<dbReference type="InterPro" id="IPR032710">
    <property type="entry name" value="NTF2-like_dom_sf"/>
</dbReference>
<organism evidence="2 3">
    <name type="scientific">Aliivibrio wodanis</name>
    <dbReference type="NCBI Taxonomy" id="80852"/>
    <lineage>
        <taxon>Bacteria</taxon>
        <taxon>Pseudomonadati</taxon>
        <taxon>Pseudomonadota</taxon>
        <taxon>Gammaproteobacteria</taxon>
        <taxon>Vibrionales</taxon>
        <taxon>Vibrionaceae</taxon>
        <taxon>Aliivibrio</taxon>
    </lineage>
</organism>
<dbReference type="SUPFAM" id="SSF54427">
    <property type="entry name" value="NTF2-like"/>
    <property type="match status" value="1"/>
</dbReference>